<protein>
    <submittedName>
        <fullName evidence="1">Uncharacterized protein</fullName>
    </submittedName>
</protein>
<dbReference type="KEGG" id="vg:6450093"/>
<accession>B3VM88</accession>
<reference evidence="1 2" key="1">
    <citation type="submission" date="2008-05" db="EMBL/GenBank/DDBJ databases">
        <authorList>
            <person name="Weber R.J."/>
            <person name="Jacobs-Sera D."/>
            <person name="Houtz J."/>
            <person name="Hendrix R.W."/>
            <person name="Hatfull G.H."/>
        </authorList>
    </citation>
    <scope>NUCLEOTIDE SEQUENCE [LARGE SCALE GENOMIC DNA]</scope>
</reference>
<dbReference type="OrthoDB" id="34254at10239"/>
<dbReference type="RefSeq" id="YP_002003419.1">
    <property type="nucleotide sequence ID" value="NC_011039.1"/>
</dbReference>
<dbReference type="Proteomes" id="UP000000621">
    <property type="component" value="Segment"/>
</dbReference>
<organism evidence="1 2">
    <name type="scientific">Mycobacterium phage Predator</name>
    <dbReference type="NCBI Taxonomy" id="543153"/>
    <lineage>
        <taxon>Viruses</taxon>
        <taxon>Duplodnaviria</taxon>
        <taxon>Heunggongvirae</taxon>
        <taxon>Uroviricota</taxon>
        <taxon>Caudoviricetes</taxon>
        <taxon>Predatorvirus</taxon>
        <taxon>Predatorvirus predator</taxon>
    </lineage>
</organism>
<proteinExistence type="predicted"/>
<evidence type="ECO:0000313" key="1">
    <source>
        <dbReference type="EMBL" id="ACF05158.1"/>
    </source>
</evidence>
<keyword evidence="2" id="KW-1185">Reference proteome</keyword>
<gene>
    <name evidence="1" type="ORF">PREDATOR_61</name>
</gene>
<sequence>MTTARIDWRKHDRNAPESTYVRLAKVGDILKFPNDSRLWQVESVTETKSLLGLWKVKFYGRSTPMAFGKLDRAKLWFRFANRDKIEQLVA</sequence>
<evidence type="ECO:0000313" key="2">
    <source>
        <dbReference type="Proteomes" id="UP000000621"/>
    </source>
</evidence>
<dbReference type="EMBL" id="EU770222">
    <property type="protein sequence ID" value="ACF05158.1"/>
    <property type="molecule type" value="Genomic_DNA"/>
</dbReference>
<name>B3VM88_9CAUD</name>